<name>A0A511XDB7_9PROT</name>
<evidence type="ECO:0000313" key="2">
    <source>
        <dbReference type="EMBL" id="GEN60948.1"/>
    </source>
</evidence>
<dbReference type="RefSeq" id="WP_026398485.1">
    <property type="nucleotide sequence ID" value="NZ_AUBI01000013.1"/>
</dbReference>
<protein>
    <submittedName>
        <fullName evidence="2">Membrane protein</fullName>
    </submittedName>
</protein>
<evidence type="ECO:0000259" key="1">
    <source>
        <dbReference type="PROSITE" id="PS50234"/>
    </source>
</evidence>
<proteinExistence type="predicted"/>
<dbReference type="STRING" id="1120919.GCA_000429165_02891"/>
<reference evidence="2 3" key="1">
    <citation type="submission" date="2019-07" db="EMBL/GenBank/DDBJ databases">
        <title>Whole genome shotgun sequence of Acetobacter nitrogenifigens NBRC 105050.</title>
        <authorList>
            <person name="Hosoyama A."/>
            <person name="Uohara A."/>
            <person name="Ohji S."/>
            <person name="Ichikawa N."/>
        </authorList>
    </citation>
    <scope>NUCLEOTIDE SEQUENCE [LARGE SCALE GENOMIC DNA]</scope>
    <source>
        <strain evidence="2 3">NBRC 105050</strain>
    </source>
</reference>
<gene>
    <name evidence="2" type="ORF">ANI02nite_28320</name>
</gene>
<dbReference type="InterPro" id="IPR028087">
    <property type="entry name" value="Tad_N"/>
</dbReference>
<dbReference type="EMBL" id="BJYF01000022">
    <property type="protein sequence ID" value="GEN60948.1"/>
    <property type="molecule type" value="Genomic_DNA"/>
</dbReference>
<dbReference type="SUPFAM" id="SSF53300">
    <property type="entry name" value="vWA-like"/>
    <property type="match status" value="1"/>
</dbReference>
<evidence type="ECO:0000313" key="3">
    <source>
        <dbReference type="Proteomes" id="UP000321635"/>
    </source>
</evidence>
<dbReference type="Pfam" id="PF00092">
    <property type="entry name" value="VWA"/>
    <property type="match status" value="1"/>
</dbReference>
<dbReference type="Pfam" id="PF13400">
    <property type="entry name" value="Tad"/>
    <property type="match status" value="1"/>
</dbReference>
<dbReference type="PROSITE" id="PS50234">
    <property type="entry name" value="VWFA"/>
    <property type="match status" value="1"/>
</dbReference>
<keyword evidence="3" id="KW-1185">Reference proteome</keyword>
<dbReference type="Gene3D" id="3.40.50.410">
    <property type="entry name" value="von Willebrand factor, type A domain"/>
    <property type="match status" value="1"/>
</dbReference>
<dbReference type="AlphaFoldDB" id="A0A511XDB7"/>
<dbReference type="InterPro" id="IPR002035">
    <property type="entry name" value="VWF_A"/>
</dbReference>
<dbReference type="InterPro" id="IPR036465">
    <property type="entry name" value="vWFA_dom_sf"/>
</dbReference>
<organism evidence="2 3">
    <name type="scientific">Acetobacter nitrogenifigens DSM 23921 = NBRC 105050</name>
    <dbReference type="NCBI Taxonomy" id="1120919"/>
    <lineage>
        <taxon>Bacteria</taxon>
        <taxon>Pseudomonadati</taxon>
        <taxon>Pseudomonadota</taxon>
        <taxon>Alphaproteobacteria</taxon>
        <taxon>Acetobacterales</taxon>
        <taxon>Acetobacteraceae</taxon>
        <taxon>Acetobacter</taxon>
    </lineage>
</organism>
<comment type="caution">
    <text evidence="2">The sequence shown here is derived from an EMBL/GenBank/DDBJ whole genome shotgun (WGS) entry which is preliminary data.</text>
</comment>
<sequence>MLLSLARARGGNVVILTAFCALPVITAMGAAIDISRVRGAQTSLQSISDAAALAAAKSGNLSVAAAESSSGRTSDAQAAASSAAQSFISGNYLTSGLISSPDLSISTTVSAANVVTVTITLTYNQSLLFGSIFGISSTPVTVTSTATVALGSSYYQVVFLIDVSNSMGIGGTSTAIAALQSNKQIQCAFACHDPNSYSSVTTNCVASSGGGNRHHGGSSNSASVCDKRAIAKAAGISLKIDYVSQAVEDFITQLDEYTGNDTTHFTVAIDTFGTNFTQALAPTTNLSSALTAAENIDIETVLPWATYNYGYTYTQKALSSALSSITNVGDGSSPTKMRTFLVFLSDGAEDLPGPYVDYGRSLDVAYSSQCDALKNSGINIFSIWAHYYPIPTDSQYSTLVAPISANLGPTMQACASSPDQYFEASDGPAIQSAVSSSFVAIAAAVGLHLSK</sequence>
<dbReference type="Proteomes" id="UP000321635">
    <property type="component" value="Unassembled WGS sequence"/>
</dbReference>
<accession>A0A511XDB7</accession>
<feature type="domain" description="VWFA" evidence="1">
    <location>
        <begin position="156"/>
        <end position="438"/>
    </location>
</feature>